<keyword evidence="4" id="KW-1185">Reference proteome</keyword>
<evidence type="ECO:0000256" key="1">
    <source>
        <dbReference type="SAM" id="Coils"/>
    </source>
</evidence>
<protein>
    <submittedName>
        <fullName evidence="3">Uncharacterized protein</fullName>
    </submittedName>
</protein>
<organism evidence="3 4">
    <name type="scientific">Durusdinium trenchii</name>
    <dbReference type="NCBI Taxonomy" id="1381693"/>
    <lineage>
        <taxon>Eukaryota</taxon>
        <taxon>Sar</taxon>
        <taxon>Alveolata</taxon>
        <taxon>Dinophyceae</taxon>
        <taxon>Suessiales</taxon>
        <taxon>Symbiodiniaceae</taxon>
        <taxon>Durusdinium</taxon>
    </lineage>
</organism>
<feature type="compositionally biased region" description="Acidic residues" evidence="2">
    <location>
        <begin position="653"/>
        <end position="668"/>
    </location>
</feature>
<evidence type="ECO:0000313" key="3">
    <source>
        <dbReference type="EMBL" id="CAK9044918.1"/>
    </source>
</evidence>
<feature type="compositionally biased region" description="Polar residues" evidence="2">
    <location>
        <begin position="198"/>
        <end position="213"/>
    </location>
</feature>
<dbReference type="EMBL" id="CAXAMN010015069">
    <property type="protein sequence ID" value="CAK9044918.1"/>
    <property type="molecule type" value="Genomic_DNA"/>
</dbReference>
<feature type="region of interest" description="Disordered" evidence="2">
    <location>
        <begin position="188"/>
        <end position="230"/>
    </location>
</feature>
<comment type="caution">
    <text evidence="3">The sequence shown here is derived from an EMBL/GenBank/DDBJ whole genome shotgun (WGS) entry which is preliminary data.</text>
</comment>
<gene>
    <name evidence="3" type="ORF">CCMP2556_LOCUS23561</name>
</gene>
<dbReference type="InterPro" id="IPR036397">
    <property type="entry name" value="RNaseH_sf"/>
</dbReference>
<evidence type="ECO:0000313" key="4">
    <source>
        <dbReference type="Proteomes" id="UP001642484"/>
    </source>
</evidence>
<feature type="coiled-coil region" evidence="1">
    <location>
        <begin position="1037"/>
        <end position="1120"/>
    </location>
</feature>
<name>A0ABP0M182_9DINO</name>
<proteinExistence type="predicted"/>
<sequence>MSDKDFQVPGWDGAARTWRRYTRKVAWYFRATPVSKRRYVATKLLAKLSEAARLLAMSWSDMSLDDYNGTKTLLQRLASSPLVRQSIPNASAICAQYFEFKRGAHEPTTAFLVRESLGFAEFVESLVRLAEQKRGIRPEDGDFGLPPEEYEQDDDSTYAAWQYWQEDDWATAEVALMELVHRQMDVLEEEKKPRRSPYKSQPASKTRETSPAQSWDMVPTATPTKTKESTLEDELCQYLETTELQQLTASSKIAEQQPGSQVLRHFRDWPQPSKGNYELFILTLEAFDGQLRSTSTSSSSASLVLNAVHQVVSLDRAENYASPEKRELLAGYRRRERRMLWMMVRFSEETVEEDPTTDIYFDWPYPCEGWKEAPLIHLADFLNKLGLDWLPCRIDGCRYGLREKSGEGSSKIAVLLKTYPGLSMQAESADEVIRALSLGRLAHYPKFNQFTVEQNIFLHFPPEKEPWSHGIVEAAIQDVKHVASANQKEALDNLPEVTLALATSALNSTEYTAGFSSHQWAFGAKYSINDEDARMWQGVAPHLDFINASKARLAAEEIARQSRARRVLSKLADTTVKQPLRQYKITDLVMVWRKVQVGDQHQGSRGGHKNSSRRQSDFIMNCMTSDEDPSSWKTLEDLLPHRSYDDVTSEVPGADELELPGLPEEPDETTYAPIRRAIGKSTLGPSDYKKVHRSTWIGLGPRSTTPAKYLPDPVPRPEPGGSSSSAKLSPPEGLEEYTPSSGGEDANSYENKKRSDDGAPVTEPETKKPRHEDYDLGWVEALQAEAMEEITHEDIFNVLQVYDGDCLSIEIEINVASHTQKRNFLHNPIAYLTKKLNSAEVHLKHLSDAERLLFVRAKAKEVSSFLKNQVVVYAYRKPFLKRGQRKKKKKHRNDFKRANVSEEVKALLVQKVSDEEFHGKISVEQTLQIIYVRHGRSNLDDEITEIFGQQQKGSDGQELKISFSQYLALGSDELRWAQEHLSNTSLVSNHRLFMGDTNDLSIALGRFGYSAKRLSLHTISRQLPPPANIYQHRDAMVNEVRKNLAEGELALQQQLNRQQEQLEELQTQQRTRFKLALDCQVKADEYALSKRHNEQLMQLQQQAQARRAQLEQQATSLVLEFQQRKLQEEFFLQQKEIHRQHQEEQQRLGSELQKLGCSGAQALTLLGPQFFKVSRQAKESPSSLTLSHIPSFTTPKAASLTTRPSFQVFQSHVGCGCDSRTSCWKHATTGGNESVILMGRSRLEKTRGRMRCPFFQTK</sequence>
<feature type="region of interest" description="Disordered" evidence="2">
    <location>
        <begin position="697"/>
        <end position="772"/>
    </location>
</feature>
<reference evidence="3 4" key="1">
    <citation type="submission" date="2024-02" db="EMBL/GenBank/DDBJ databases">
        <authorList>
            <person name="Chen Y."/>
            <person name="Shah S."/>
            <person name="Dougan E. K."/>
            <person name="Thang M."/>
            <person name="Chan C."/>
        </authorList>
    </citation>
    <scope>NUCLEOTIDE SEQUENCE [LARGE SCALE GENOMIC DNA]</scope>
</reference>
<keyword evidence="1" id="KW-0175">Coiled coil</keyword>
<feature type="non-terminal residue" evidence="3">
    <location>
        <position position="1258"/>
    </location>
</feature>
<dbReference type="Proteomes" id="UP001642484">
    <property type="component" value="Unassembled WGS sequence"/>
</dbReference>
<dbReference type="Gene3D" id="3.30.420.10">
    <property type="entry name" value="Ribonuclease H-like superfamily/Ribonuclease H"/>
    <property type="match status" value="1"/>
</dbReference>
<evidence type="ECO:0000256" key="2">
    <source>
        <dbReference type="SAM" id="MobiDB-lite"/>
    </source>
</evidence>
<accession>A0ABP0M182</accession>
<feature type="region of interest" description="Disordered" evidence="2">
    <location>
        <begin position="645"/>
        <end position="671"/>
    </location>
</feature>